<evidence type="ECO:0000313" key="2">
    <source>
        <dbReference type="EMBL" id="KAL1507587.1"/>
    </source>
</evidence>
<reference evidence="2 3" key="1">
    <citation type="journal article" date="2024" name="Science">
        <title>Giant polyketide synthase enzymes in the biosynthesis of giant marine polyether toxins.</title>
        <authorList>
            <person name="Fallon T.R."/>
            <person name="Shende V.V."/>
            <person name="Wierzbicki I.H."/>
            <person name="Pendleton A.L."/>
            <person name="Watervoot N.F."/>
            <person name="Auber R.P."/>
            <person name="Gonzalez D.J."/>
            <person name="Wisecaver J.H."/>
            <person name="Moore B.S."/>
        </authorList>
    </citation>
    <scope>NUCLEOTIDE SEQUENCE [LARGE SCALE GENOMIC DNA]</scope>
    <source>
        <strain evidence="2 3">12B1</strain>
    </source>
</reference>
<dbReference type="EMBL" id="JBGBPQ010000017">
    <property type="protein sequence ID" value="KAL1507587.1"/>
    <property type="molecule type" value="Genomic_DNA"/>
</dbReference>
<sequence>MLRRALFSPLAPNLAATPVPRLPLARSTPAHPLLRVATPPLLPRARYASGGGDSYDLRPCGASCPTPFECEGNPTDITSQLAGGKATVGYSRRYADNWANIFGKSEPSGLPEGKGGEGARAEGAGAAGGERQ</sequence>
<accession>A0AB34IUL9</accession>
<dbReference type="AlphaFoldDB" id="A0AB34IUL9"/>
<protein>
    <submittedName>
        <fullName evidence="2">Uncharacterized protein</fullName>
    </submittedName>
</protein>
<comment type="caution">
    <text evidence="2">The sequence shown here is derived from an EMBL/GenBank/DDBJ whole genome shotgun (WGS) entry which is preliminary data.</text>
</comment>
<gene>
    <name evidence="2" type="ORF">AB1Y20_007206</name>
</gene>
<dbReference type="Proteomes" id="UP001515480">
    <property type="component" value="Unassembled WGS sequence"/>
</dbReference>
<evidence type="ECO:0000256" key="1">
    <source>
        <dbReference type="SAM" id="MobiDB-lite"/>
    </source>
</evidence>
<evidence type="ECO:0000313" key="3">
    <source>
        <dbReference type="Proteomes" id="UP001515480"/>
    </source>
</evidence>
<feature type="region of interest" description="Disordered" evidence="1">
    <location>
        <begin position="103"/>
        <end position="132"/>
    </location>
</feature>
<organism evidence="2 3">
    <name type="scientific">Prymnesium parvum</name>
    <name type="common">Toxic golden alga</name>
    <dbReference type="NCBI Taxonomy" id="97485"/>
    <lineage>
        <taxon>Eukaryota</taxon>
        <taxon>Haptista</taxon>
        <taxon>Haptophyta</taxon>
        <taxon>Prymnesiophyceae</taxon>
        <taxon>Prymnesiales</taxon>
        <taxon>Prymnesiaceae</taxon>
        <taxon>Prymnesium</taxon>
    </lineage>
</organism>
<keyword evidence="3" id="KW-1185">Reference proteome</keyword>
<name>A0AB34IUL9_PRYPA</name>
<proteinExistence type="predicted"/>